<sequence length="15" mass="1737">MIPVISLLQIYINYG</sequence>
<protein>
    <submittedName>
        <fullName evidence="1">Uncharacterized protein</fullName>
    </submittedName>
</protein>
<reference evidence="1" key="2">
    <citation type="journal article" date="2015" name="Data Brief">
        <title>Shoot transcriptome of the giant reed, Arundo donax.</title>
        <authorList>
            <person name="Barrero R.A."/>
            <person name="Guerrero F.D."/>
            <person name="Moolhuijzen P."/>
            <person name="Goolsby J.A."/>
            <person name="Tidwell J."/>
            <person name="Bellgard S.E."/>
            <person name="Bellgard M.I."/>
        </authorList>
    </citation>
    <scope>NUCLEOTIDE SEQUENCE</scope>
    <source>
        <tissue evidence="1">Shoot tissue taken approximately 20 cm above the soil surface</tissue>
    </source>
</reference>
<reference evidence="1" key="1">
    <citation type="submission" date="2014-09" db="EMBL/GenBank/DDBJ databases">
        <authorList>
            <person name="Magalhaes I.L.F."/>
            <person name="Oliveira U."/>
            <person name="Santos F.R."/>
            <person name="Vidigal T.H.D.A."/>
            <person name="Brescovit A.D."/>
            <person name="Santos A.J."/>
        </authorList>
    </citation>
    <scope>NUCLEOTIDE SEQUENCE</scope>
    <source>
        <tissue evidence="1">Shoot tissue taken approximately 20 cm above the soil surface</tissue>
    </source>
</reference>
<proteinExistence type="predicted"/>
<organism evidence="1">
    <name type="scientific">Arundo donax</name>
    <name type="common">Giant reed</name>
    <name type="synonym">Donax arundinaceus</name>
    <dbReference type="NCBI Taxonomy" id="35708"/>
    <lineage>
        <taxon>Eukaryota</taxon>
        <taxon>Viridiplantae</taxon>
        <taxon>Streptophyta</taxon>
        <taxon>Embryophyta</taxon>
        <taxon>Tracheophyta</taxon>
        <taxon>Spermatophyta</taxon>
        <taxon>Magnoliopsida</taxon>
        <taxon>Liliopsida</taxon>
        <taxon>Poales</taxon>
        <taxon>Poaceae</taxon>
        <taxon>PACMAD clade</taxon>
        <taxon>Arundinoideae</taxon>
        <taxon>Arundineae</taxon>
        <taxon>Arundo</taxon>
    </lineage>
</organism>
<name>A0A0A9ETE7_ARUDO</name>
<evidence type="ECO:0000313" key="1">
    <source>
        <dbReference type="EMBL" id="JAE01116.1"/>
    </source>
</evidence>
<accession>A0A0A9ETE7</accession>
<dbReference type="EMBL" id="GBRH01196780">
    <property type="protein sequence ID" value="JAE01116.1"/>
    <property type="molecule type" value="Transcribed_RNA"/>
</dbReference>